<accession>A0ABT8LI24</accession>
<dbReference type="EMBL" id="JAUJEB010000009">
    <property type="protein sequence ID" value="MDN5216587.1"/>
    <property type="molecule type" value="Genomic_DNA"/>
</dbReference>
<organism evidence="1 2">
    <name type="scientific">Agaribacillus aureus</name>
    <dbReference type="NCBI Taxonomy" id="3051825"/>
    <lineage>
        <taxon>Bacteria</taxon>
        <taxon>Pseudomonadati</taxon>
        <taxon>Bacteroidota</taxon>
        <taxon>Cytophagia</taxon>
        <taxon>Cytophagales</taxon>
        <taxon>Splendidivirgaceae</taxon>
        <taxon>Agaribacillus</taxon>
    </lineage>
</organism>
<reference evidence="1" key="1">
    <citation type="submission" date="2023-06" db="EMBL/GenBank/DDBJ databases">
        <title>Genomic of Agaribacillus aureum.</title>
        <authorList>
            <person name="Wang G."/>
        </authorList>
    </citation>
    <scope>NUCLEOTIDE SEQUENCE</scope>
    <source>
        <strain evidence="1">BMA12</strain>
    </source>
</reference>
<comment type="caution">
    <text evidence="1">The sequence shown here is derived from an EMBL/GenBank/DDBJ whole genome shotgun (WGS) entry which is preliminary data.</text>
</comment>
<evidence type="ECO:0000313" key="1">
    <source>
        <dbReference type="EMBL" id="MDN5216587.1"/>
    </source>
</evidence>
<sequence>MSIDRELIEQAMSYEAYLTLIDELLQEGKSTSGDRKESNLAYTRLNQQRTKKWDKIININEPLTQALSTLSYDIIWLVLTEGWCGDAAQNLPIINKMAMISPQIDLKLLLRDQHPQLMDAYLTKGARAIPKLIFLRKSDLKELAVWGPRPSPAQNMLYDYKKNGSDPTIDIYQEIHLWYSKNKAEALQEEFLSLVKNLP</sequence>
<gene>
    <name evidence="1" type="ORF">QQ020_31245</name>
</gene>
<dbReference type="Gene3D" id="3.40.30.10">
    <property type="entry name" value="Glutaredoxin"/>
    <property type="match status" value="1"/>
</dbReference>
<dbReference type="SUPFAM" id="SSF52833">
    <property type="entry name" value="Thioredoxin-like"/>
    <property type="match status" value="1"/>
</dbReference>
<evidence type="ECO:0000313" key="2">
    <source>
        <dbReference type="Proteomes" id="UP001172083"/>
    </source>
</evidence>
<dbReference type="Pfam" id="PF14595">
    <property type="entry name" value="Thioredoxin_9"/>
    <property type="match status" value="1"/>
</dbReference>
<dbReference type="Proteomes" id="UP001172083">
    <property type="component" value="Unassembled WGS sequence"/>
</dbReference>
<keyword evidence="2" id="KW-1185">Reference proteome</keyword>
<proteinExistence type="predicted"/>
<dbReference type="InterPro" id="IPR036249">
    <property type="entry name" value="Thioredoxin-like_sf"/>
</dbReference>
<dbReference type="RefSeq" id="WP_346761919.1">
    <property type="nucleotide sequence ID" value="NZ_JAUJEB010000009.1"/>
</dbReference>
<name>A0ABT8LI24_9BACT</name>
<protein>
    <submittedName>
        <fullName evidence="1">Thioredoxin family protein</fullName>
    </submittedName>
</protein>